<dbReference type="CDD" id="cd24050">
    <property type="entry name" value="ASKHA_NBD_ANMK"/>
    <property type="match status" value="1"/>
</dbReference>
<dbReference type="Gene3D" id="3.30.420.40">
    <property type="match status" value="2"/>
</dbReference>
<keyword evidence="1 2" id="KW-0418">Kinase</keyword>
<proteinExistence type="inferred from homology"/>
<dbReference type="EMBL" id="BMOL01000006">
    <property type="protein sequence ID" value="GGL79754.1"/>
    <property type="molecule type" value="Genomic_DNA"/>
</dbReference>
<keyword evidence="1" id="KW-0067">ATP-binding</keyword>
<organism evidence="2 3">
    <name type="scientific">Deinococcus aerolatus</name>
    <dbReference type="NCBI Taxonomy" id="522487"/>
    <lineage>
        <taxon>Bacteria</taxon>
        <taxon>Thermotogati</taxon>
        <taxon>Deinococcota</taxon>
        <taxon>Deinococci</taxon>
        <taxon>Deinococcales</taxon>
        <taxon>Deinococcaceae</taxon>
        <taxon>Deinococcus</taxon>
    </lineage>
</organism>
<feature type="binding site" evidence="1">
    <location>
        <begin position="26"/>
        <end position="33"/>
    </location>
    <ligand>
        <name>ATP</name>
        <dbReference type="ChEBI" id="CHEBI:30616"/>
    </ligand>
</feature>
<comment type="function">
    <text evidence="1">Catalyzes the specific phosphorylation of 1,6-anhydro-N-acetylmuramic acid (anhMurNAc) with the simultaneous cleavage of the 1,6-anhydro ring, generating MurNAc-6-P. Is required for the utilization of anhMurNAc either imported from the medium or derived from its own cell wall murein, and thus plays a role in cell wall recycling.</text>
</comment>
<dbReference type="Proteomes" id="UP000639973">
    <property type="component" value="Unassembled WGS sequence"/>
</dbReference>
<comment type="similarity">
    <text evidence="1">Belongs to the anhydro-N-acetylmuramic acid kinase family.</text>
</comment>
<name>A0ABQ2G7T3_9DEIO</name>
<comment type="caution">
    <text evidence="2">The sequence shown here is derived from an EMBL/GenBank/DDBJ whole genome shotgun (WGS) entry which is preliminary data.</text>
</comment>
<comment type="catalytic activity">
    <reaction evidence="1">
        <text>1,6-anhydro-N-acetyl-beta-muramate + ATP + H2O = N-acetyl-D-muramate 6-phosphate + ADP + H(+)</text>
        <dbReference type="Rhea" id="RHEA:24952"/>
        <dbReference type="ChEBI" id="CHEBI:15377"/>
        <dbReference type="ChEBI" id="CHEBI:15378"/>
        <dbReference type="ChEBI" id="CHEBI:30616"/>
        <dbReference type="ChEBI" id="CHEBI:58690"/>
        <dbReference type="ChEBI" id="CHEBI:58722"/>
        <dbReference type="ChEBI" id="CHEBI:456216"/>
        <dbReference type="EC" id="2.7.1.170"/>
    </reaction>
</comment>
<dbReference type="InterPro" id="IPR005338">
    <property type="entry name" value="Anhydro_N_Ac-Mur_kinase"/>
</dbReference>
<dbReference type="PANTHER" id="PTHR30605:SF0">
    <property type="entry name" value="ANHYDRO-N-ACETYLMURAMIC ACID KINASE"/>
    <property type="match status" value="1"/>
</dbReference>
<dbReference type="GO" id="GO:0016301">
    <property type="term" value="F:kinase activity"/>
    <property type="evidence" value="ECO:0007669"/>
    <property type="project" value="UniProtKB-KW"/>
</dbReference>
<evidence type="ECO:0000313" key="2">
    <source>
        <dbReference type="EMBL" id="GGL79754.1"/>
    </source>
</evidence>
<dbReference type="Pfam" id="PF03702">
    <property type="entry name" value="AnmK"/>
    <property type="match status" value="1"/>
</dbReference>
<gene>
    <name evidence="1 2" type="primary">anmK</name>
    <name evidence="2" type="ORF">GCM10010840_17070</name>
</gene>
<dbReference type="HAMAP" id="MF_01270">
    <property type="entry name" value="AnhMurNAc_kinase"/>
    <property type="match status" value="1"/>
</dbReference>
<evidence type="ECO:0000313" key="3">
    <source>
        <dbReference type="Proteomes" id="UP000639973"/>
    </source>
</evidence>
<comment type="pathway">
    <text evidence="1">Cell wall biogenesis; peptidoglycan recycling.</text>
</comment>
<keyword evidence="1" id="KW-0119">Carbohydrate metabolism</keyword>
<accession>A0ABQ2G7T3</accession>
<comment type="pathway">
    <text evidence="1">Amino-sugar metabolism; 1,6-anhydro-N-acetylmuramate degradation.</text>
</comment>
<keyword evidence="1" id="KW-0808">Transferase</keyword>
<sequence length="399" mass="42608">MRVRNHRFIRRPPVTRAPRLLGLMNGTSVDGIDAVLIELPGWPAVGDGGQPPVLRGAAPRATVLEHRYTPFADDLRAALLAASRDEAKTSEITQLQFWLGEALAEAAAELSADADLIASHGQTVHHIPAPDAARGWHTRSTLQIGEASVIVERTGKPVVSDFRAPDLVAGGQGAPLVPFADRLMYAEAGVRRAVHNLGGISNLTYLPGLDEGGVIAFDTGPANALIDEAAELFGQRFDDSGRMGAAGHVAPSLLETWHTDPYLSAPPPKSTGRERWNLQNLPGVFELNARDIAATVTAFSVQTVVDAYQRFIVPHGLDEIVVAGGGAYNPTFMAQLRAALAPLPVLTFEERGWNSSAREAAAFAVLGYYAYQGWPNTLPHTTGARHAVIAGKLSRPART</sequence>
<dbReference type="InterPro" id="IPR043129">
    <property type="entry name" value="ATPase_NBD"/>
</dbReference>
<protein>
    <recommendedName>
        <fullName evidence="1">Anhydro-N-acetylmuramic acid kinase</fullName>
        <ecNumber evidence="1">2.7.1.170</ecNumber>
    </recommendedName>
    <alternativeName>
        <fullName evidence="1">AnhMurNAc kinase</fullName>
    </alternativeName>
</protein>
<evidence type="ECO:0000256" key="1">
    <source>
        <dbReference type="HAMAP-Rule" id="MF_01270"/>
    </source>
</evidence>
<keyword evidence="1" id="KW-0547">Nucleotide-binding</keyword>
<reference evidence="3" key="1">
    <citation type="journal article" date="2019" name="Int. J. Syst. Evol. Microbiol.">
        <title>The Global Catalogue of Microorganisms (GCM) 10K type strain sequencing project: providing services to taxonomists for standard genome sequencing and annotation.</title>
        <authorList>
            <consortium name="The Broad Institute Genomics Platform"/>
            <consortium name="The Broad Institute Genome Sequencing Center for Infectious Disease"/>
            <person name="Wu L."/>
            <person name="Ma J."/>
        </authorList>
    </citation>
    <scope>NUCLEOTIDE SEQUENCE [LARGE SCALE GENOMIC DNA]</scope>
    <source>
        <strain evidence="3">JCM 15442</strain>
    </source>
</reference>
<dbReference type="PANTHER" id="PTHR30605">
    <property type="entry name" value="ANHYDRO-N-ACETYLMURAMIC ACID KINASE"/>
    <property type="match status" value="1"/>
</dbReference>
<dbReference type="SUPFAM" id="SSF53067">
    <property type="entry name" value="Actin-like ATPase domain"/>
    <property type="match status" value="1"/>
</dbReference>
<keyword evidence="3" id="KW-1185">Reference proteome</keyword>
<dbReference type="EC" id="2.7.1.170" evidence="1"/>